<dbReference type="EMBL" id="BRPK01000007">
    <property type="protein sequence ID" value="GLB40056.1"/>
    <property type="molecule type" value="Genomic_DNA"/>
</dbReference>
<evidence type="ECO:0000313" key="2">
    <source>
        <dbReference type="EMBL" id="GLB40056.1"/>
    </source>
</evidence>
<gene>
    <name evidence="2" type="ORF">LshimejAT787_0705660</name>
</gene>
<evidence type="ECO:0000256" key="1">
    <source>
        <dbReference type="SAM" id="MobiDB-lite"/>
    </source>
</evidence>
<dbReference type="Proteomes" id="UP001063166">
    <property type="component" value="Unassembled WGS sequence"/>
</dbReference>
<organism evidence="2 3">
    <name type="scientific">Lyophyllum shimeji</name>
    <name type="common">Hon-shimeji</name>
    <name type="synonym">Tricholoma shimeji</name>
    <dbReference type="NCBI Taxonomy" id="47721"/>
    <lineage>
        <taxon>Eukaryota</taxon>
        <taxon>Fungi</taxon>
        <taxon>Dikarya</taxon>
        <taxon>Basidiomycota</taxon>
        <taxon>Agaricomycotina</taxon>
        <taxon>Agaricomycetes</taxon>
        <taxon>Agaricomycetidae</taxon>
        <taxon>Agaricales</taxon>
        <taxon>Tricholomatineae</taxon>
        <taxon>Lyophyllaceae</taxon>
        <taxon>Lyophyllum</taxon>
    </lineage>
</organism>
<evidence type="ECO:0000313" key="3">
    <source>
        <dbReference type="Proteomes" id="UP001063166"/>
    </source>
</evidence>
<sequence>MTSHVIPGLVLNLRKEHFPGMSAGNYDLVISTAHGVDEQKYKYLASSPSALQQSIMPDQTNWQLPGLNPGLNGNRNALLPLIVAIVFAYSRRANRRRLEDHFHAFWNLVLGHLIHDEPQLMLAPQMSVYLTNEDDLPPGPNVSLDTVAGREEERRPDFIIMGVRLLNFLEGKSTNDYPMFPLDFSEWNDMVFRTATPRAVIELKTPPPRRIDDAAEFTKSLEGRFTDAATDAQAQAMIVFERADYVNMTSLILIIAVGEWWRFRIFTRDEYEDVKQSLEKFSFFEEQEDKEKQQEKKKKKKKKTGAGIRVPAKRTLEEDGRQGGWPYKREPIKLFHEIDDVEPIQSNWNDCKPEPGTFTRNILFGSPQSNQRFYYIHTLLKRLEPAPANFFVSPENSDDELALRAGDFTTPY</sequence>
<feature type="region of interest" description="Disordered" evidence="1">
    <location>
        <begin position="289"/>
        <end position="308"/>
    </location>
</feature>
<dbReference type="OrthoDB" id="2610860at2759"/>
<keyword evidence="3" id="KW-1185">Reference proteome</keyword>
<comment type="caution">
    <text evidence="2">The sequence shown here is derived from an EMBL/GenBank/DDBJ whole genome shotgun (WGS) entry which is preliminary data.</text>
</comment>
<accession>A0A9P3PQS9</accession>
<dbReference type="AlphaFoldDB" id="A0A9P3PQS9"/>
<protein>
    <submittedName>
        <fullName evidence="2">Uncharacterized protein</fullName>
    </submittedName>
</protein>
<reference evidence="2" key="1">
    <citation type="submission" date="2022-07" db="EMBL/GenBank/DDBJ databases">
        <title>The genome of Lyophyllum shimeji provides insight into the initial evolution of ectomycorrhizal fungal genome.</title>
        <authorList>
            <person name="Kobayashi Y."/>
            <person name="Shibata T."/>
            <person name="Hirakawa H."/>
            <person name="Shigenobu S."/>
            <person name="Nishiyama T."/>
            <person name="Yamada A."/>
            <person name="Hasebe M."/>
            <person name="Kawaguchi M."/>
        </authorList>
    </citation>
    <scope>NUCLEOTIDE SEQUENCE</scope>
    <source>
        <strain evidence="2">AT787</strain>
    </source>
</reference>
<proteinExistence type="predicted"/>
<name>A0A9P3PQS9_LYOSH</name>
<feature type="compositionally biased region" description="Basic residues" evidence="1">
    <location>
        <begin position="295"/>
        <end position="304"/>
    </location>
</feature>